<dbReference type="PRINTS" id="PR00344">
    <property type="entry name" value="BCTRLSENSOR"/>
</dbReference>
<keyword evidence="9" id="KW-1133">Transmembrane helix</keyword>
<dbReference type="InterPro" id="IPR005467">
    <property type="entry name" value="His_kinase_dom"/>
</dbReference>
<name>A0A0K2ZMI6_9XANT</name>
<evidence type="ECO:0000313" key="12">
    <source>
        <dbReference type="EMBL" id="CTP85429.1"/>
    </source>
</evidence>
<feature type="transmembrane region" description="Helical" evidence="9">
    <location>
        <begin position="42"/>
        <end position="58"/>
    </location>
</feature>
<dbReference type="SMART" id="SM00387">
    <property type="entry name" value="HATPase_c"/>
    <property type="match status" value="1"/>
</dbReference>
<feature type="chain" id="PRO_5005492663" description="histidine kinase" evidence="10">
    <location>
        <begin position="33"/>
        <end position="360"/>
    </location>
</feature>
<dbReference type="GO" id="GO:0000155">
    <property type="term" value="F:phosphorelay sensor kinase activity"/>
    <property type="evidence" value="ECO:0007669"/>
    <property type="project" value="InterPro"/>
</dbReference>
<dbReference type="PROSITE" id="PS50109">
    <property type="entry name" value="HIS_KIN"/>
    <property type="match status" value="1"/>
</dbReference>
<dbReference type="InterPro" id="IPR036097">
    <property type="entry name" value="HisK_dim/P_sf"/>
</dbReference>
<evidence type="ECO:0000256" key="6">
    <source>
        <dbReference type="ARBA" id="ARBA00022777"/>
    </source>
</evidence>
<keyword evidence="9" id="KW-0472">Membrane</keyword>
<evidence type="ECO:0000256" key="9">
    <source>
        <dbReference type="SAM" id="Phobius"/>
    </source>
</evidence>
<keyword evidence="6" id="KW-0418">Kinase</keyword>
<keyword evidence="7" id="KW-0067">ATP-binding</keyword>
<evidence type="ECO:0000256" key="7">
    <source>
        <dbReference type="ARBA" id="ARBA00022840"/>
    </source>
</evidence>
<evidence type="ECO:0000256" key="2">
    <source>
        <dbReference type="ARBA" id="ARBA00012438"/>
    </source>
</evidence>
<keyword evidence="4 12" id="KW-0808">Transferase</keyword>
<dbReference type="Pfam" id="PF02518">
    <property type="entry name" value="HATPase_c"/>
    <property type="match status" value="1"/>
</dbReference>
<evidence type="ECO:0000256" key="5">
    <source>
        <dbReference type="ARBA" id="ARBA00022741"/>
    </source>
</evidence>
<reference evidence="12 13" key="1">
    <citation type="submission" date="2015-07" db="EMBL/GenBank/DDBJ databases">
        <authorList>
            <person name="Noorani M."/>
        </authorList>
    </citation>
    <scope>NUCLEOTIDE SEQUENCE [LARGE SCALE GENOMIC DNA]</scope>
    <source>
        <strain evidence="12">LMG728</strain>
    </source>
</reference>
<evidence type="ECO:0000256" key="4">
    <source>
        <dbReference type="ARBA" id="ARBA00022679"/>
    </source>
</evidence>
<dbReference type="InterPro" id="IPR003661">
    <property type="entry name" value="HisK_dim/P_dom"/>
</dbReference>
<feature type="transmembrane region" description="Helical" evidence="9">
    <location>
        <begin position="86"/>
        <end position="108"/>
    </location>
</feature>
<keyword evidence="10" id="KW-0732">Signal</keyword>
<feature type="transmembrane region" description="Helical" evidence="9">
    <location>
        <begin position="63"/>
        <end position="80"/>
    </location>
</feature>
<dbReference type="SUPFAM" id="SSF55874">
    <property type="entry name" value="ATPase domain of HSP90 chaperone/DNA topoisomerase II/histidine kinase"/>
    <property type="match status" value="1"/>
</dbReference>
<evidence type="ECO:0000256" key="8">
    <source>
        <dbReference type="ARBA" id="ARBA00023012"/>
    </source>
</evidence>
<accession>A0A0K2ZMI6</accession>
<evidence type="ECO:0000256" key="10">
    <source>
        <dbReference type="SAM" id="SignalP"/>
    </source>
</evidence>
<dbReference type="PANTHER" id="PTHR43065:SF10">
    <property type="entry name" value="PEROXIDE STRESS-ACTIVATED HISTIDINE KINASE MAK3"/>
    <property type="match status" value="1"/>
</dbReference>
<dbReference type="AlphaFoldDB" id="A0A0K2ZMI6"/>
<dbReference type="InterPro" id="IPR004358">
    <property type="entry name" value="Sig_transdc_His_kin-like_C"/>
</dbReference>
<dbReference type="SMART" id="SM00388">
    <property type="entry name" value="HisKA"/>
    <property type="match status" value="1"/>
</dbReference>
<organism evidence="12 13">
    <name type="scientific">Xanthomonas graminis pv. poae</name>
    <dbReference type="NCBI Taxonomy" id="227946"/>
    <lineage>
        <taxon>Bacteria</taxon>
        <taxon>Pseudomonadati</taxon>
        <taxon>Pseudomonadota</taxon>
        <taxon>Gammaproteobacteria</taxon>
        <taxon>Lysobacterales</taxon>
        <taxon>Lysobacteraceae</taxon>
        <taxon>Xanthomonas</taxon>
        <taxon>Xanthomonas translucens group</taxon>
        <taxon>Xanthomonas graminis</taxon>
    </lineage>
</organism>
<dbReference type="RefSeq" id="WP_139118155.1">
    <property type="nucleotide sequence ID" value="NZ_CP076250.1"/>
</dbReference>
<dbReference type="Gene3D" id="1.10.287.130">
    <property type="match status" value="1"/>
</dbReference>
<dbReference type="CDD" id="cd00082">
    <property type="entry name" value="HisKA"/>
    <property type="match status" value="1"/>
</dbReference>
<dbReference type="InterPro" id="IPR036890">
    <property type="entry name" value="HATPase_C_sf"/>
</dbReference>
<keyword evidence="9" id="KW-0812">Transmembrane</keyword>
<dbReference type="GO" id="GO:0005524">
    <property type="term" value="F:ATP binding"/>
    <property type="evidence" value="ECO:0007669"/>
    <property type="project" value="UniProtKB-KW"/>
</dbReference>
<keyword evidence="3" id="KW-0597">Phosphoprotein</keyword>
<gene>
    <name evidence="12" type="ORF">XTPLMG728_0883</name>
</gene>
<keyword evidence="8" id="KW-0902">Two-component regulatory system</keyword>
<dbReference type="InterPro" id="IPR003594">
    <property type="entry name" value="HATPase_dom"/>
</dbReference>
<evidence type="ECO:0000256" key="1">
    <source>
        <dbReference type="ARBA" id="ARBA00000085"/>
    </source>
</evidence>
<dbReference type="Gene3D" id="3.30.565.10">
    <property type="entry name" value="Histidine kinase-like ATPase, C-terminal domain"/>
    <property type="match status" value="1"/>
</dbReference>
<evidence type="ECO:0000256" key="3">
    <source>
        <dbReference type="ARBA" id="ARBA00022553"/>
    </source>
</evidence>
<dbReference type="EC" id="2.7.13.3" evidence="2"/>
<sequence length="360" mass="37894">MTPMTRCFISPSPHRRLLALAALLLALGTIFAADTLTDYGVAAALFYTVVILFAVRLLTRAGMLLLAGACIALIVLSFQLSSAGAYRVGVINSVISIVVVGVTTSIAVQMEHAKAAAHVAQAQLLRLARARSLGGLTASIAHEVNQPLAAIVTSGNACQRWLGQQPPNLERAQAALQRILDDANRASEVIARIRSLSKGETPRKSAFDLNAAVLEVLALSRSELERNAITLRVELAPALPPVLADRVQTQQVLVNLVLNAMEAMAQTPAAARTLRIGTEPEDARSLRLTVEDGGVGLSAEAQAHLFDAFWTTKPDGIGIGLSISRSIVEASGGRIWAAPRSPCGAVFGVCLPIATPGARQ</sequence>
<dbReference type="PANTHER" id="PTHR43065">
    <property type="entry name" value="SENSOR HISTIDINE KINASE"/>
    <property type="match status" value="1"/>
</dbReference>
<protein>
    <recommendedName>
        <fullName evidence="2">histidine kinase</fullName>
        <ecNumber evidence="2">2.7.13.3</ecNumber>
    </recommendedName>
</protein>
<dbReference type="SUPFAM" id="SSF47384">
    <property type="entry name" value="Homodimeric domain of signal transducing histidine kinase"/>
    <property type="match status" value="1"/>
</dbReference>
<keyword evidence="5" id="KW-0547">Nucleotide-binding</keyword>
<dbReference type="EMBL" id="CXOK01000024">
    <property type="protein sequence ID" value="CTP85429.1"/>
    <property type="molecule type" value="Genomic_DNA"/>
</dbReference>
<comment type="catalytic activity">
    <reaction evidence="1">
        <text>ATP + protein L-histidine = ADP + protein N-phospho-L-histidine.</text>
        <dbReference type="EC" id="2.7.13.3"/>
    </reaction>
</comment>
<evidence type="ECO:0000313" key="13">
    <source>
        <dbReference type="Proteomes" id="UP000041247"/>
    </source>
</evidence>
<dbReference type="Proteomes" id="UP000041247">
    <property type="component" value="Unassembled WGS sequence"/>
</dbReference>
<feature type="domain" description="Histidine kinase" evidence="11">
    <location>
        <begin position="139"/>
        <end position="355"/>
    </location>
</feature>
<evidence type="ECO:0000259" key="11">
    <source>
        <dbReference type="PROSITE" id="PS50109"/>
    </source>
</evidence>
<feature type="signal peptide" evidence="10">
    <location>
        <begin position="1"/>
        <end position="32"/>
    </location>
</feature>
<dbReference type="Pfam" id="PF00512">
    <property type="entry name" value="HisKA"/>
    <property type="match status" value="1"/>
</dbReference>
<proteinExistence type="predicted"/>